<sequence>GSAEIKWDSANADPFDLEIFRKIRQPFEDLYLTNAAQPGKTLKLRIGKGDFDIIKKVSDIDLSGTIRNDYLEQLTDPLKIGQIIKDGHIVPHADIACEKILISGTKRLDQWRSTEDYTFIAPGKILLHATTKLSDWQHPSDTTYIHGGQIYTHSIEADKLLITDLADIVGKLTVAEGTVVIDENGILITDGNFRMTGKTKGDFVIGDMAGEHLFWDQDVGKLYITGETEFIGGELGWSHILDDDGNRPLDAWRVADKTTIDGGQIETDTVTALQIAVA</sequence>
<reference evidence="1" key="1">
    <citation type="journal article" date="2014" name="Front. Microbiol.">
        <title>High frequency of phylogenetically diverse reductive dehalogenase-homologous genes in deep subseafloor sedimentary metagenomes.</title>
        <authorList>
            <person name="Kawai M."/>
            <person name="Futagami T."/>
            <person name="Toyoda A."/>
            <person name="Takaki Y."/>
            <person name="Nishi S."/>
            <person name="Hori S."/>
            <person name="Arai W."/>
            <person name="Tsubouchi T."/>
            <person name="Morono Y."/>
            <person name="Uchiyama I."/>
            <person name="Ito T."/>
            <person name="Fujiyama A."/>
            <person name="Inagaki F."/>
            <person name="Takami H."/>
        </authorList>
    </citation>
    <scope>NUCLEOTIDE SEQUENCE</scope>
    <source>
        <strain evidence="1">Expedition CK06-06</strain>
    </source>
</reference>
<gene>
    <name evidence="1" type="ORF">S03H2_38128</name>
</gene>
<protein>
    <submittedName>
        <fullName evidence="1">Uncharacterized protein</fullName>
    </submittedName>
</protein>
<name>X1HJ21_9ZZZZ</name>
<feature type="non-terminal residue" evidence="1">
    <location>
        <position position="278"/>
    </location>
</feature>
<dbReference type="AlphaFoldDB" id="X1HJ21"/>
<evidence type="ECO:0000313" key="1">
    <source>
        <dbReference type="EMBL" id="GAH53834.1"/>
    </source>
</evidence>
<accession>X1HJ21</accession>
<organism evidence="1">
    <name type="scientific">marine sediment metagenome</name>
    <dbReference type="NCBI Taxonomy" id="412755"/>
    <lineage>
        <taxon>unclassified sequences</taxon>
        <taxon>metagenomes</taxon>
        <taxon>ecological metagenomes</taxon>
    </lineage>
</organism>
<comment type="caution">
    <text evidence="1">The sequence shown here is derived from an EMBL/GenBank/DDBJ whole genome shotgun (WGS) entry which is preliminary data.</text>
</comment>
<proteinExistence type="predicted"/>
<feature type="non-terminal residue" evidence="1">
    <location>
        <position position="1"/>
    </location>
</feature>
<dbReference type="EMBL" id="BARU01023498">
    <property type="protein sequence ID" value="GAH53834.1"/>
    <property type="molecule type" value="Genomic_DNA"/>
</dbReference>